<reference evidence="2" key="1">
    <citation type="submission" date="2022-07" db="EMBL/GenBank/DDBJ databases">
        <title>Genome analysis of Parmales, a sister group of diatoms, reveals the evolutionary specialization of diatoms from phago-mixotrophs to photoautotrophs.</title>
        <authorList>
            <person name="Ban H."/>
            <person name="Sato S."/>
            <person name="Yoshikawa S."/>
            <person name="Kazumasa Y."/>
            <person name="Nakamura Y."/>
            <person name="Ichinomiya M."/>
            <person name="Saitoh K."/>
            <person name="Sato N."/>
            <person name="Blanc-Mathieu R."/>
            <person name="Endo H."/>
            <person name="Kuwata A."/>
            <person name="Ogata H."/>
        </authorList>
    </citation>
    <scope>NUCLEOTIDE SEQUENCE</scope>
</reference>
<keyword evidence="1" id="KW-0812">Transmembrane</keyword>
<feature type="transmembrane region" description="Helical" evidence="1">
    <location>
        <begin position="259"/>
        <end position="279"/>
    </location>
</feature>
<evidence type="ECO:0000313" key="3">
    <source>
        <dbReference type="Proteomes" id="UP001165082"/>
    </source>
</evidence>
<dbReference type="OrthoDB" id="7357196at2759"/>
<dbReference type="Proteomes" id="UP001165082">
    <property type="component" value="Unassembled WGS sequence"/>
</dbReference>
<evidence type="ECO:0000256" key="1">
    <source>
        <dbReference type="SAM" id="Phobius"/>
    </source>
</evidence>
<dbReference type="EMBL" id="BRXZ01003498">
    <property type="protein sequence ID" value="GMH55868.1"/>
    <property type="molecule type" value="Genomic_DNA"/>
</dbReference>
<gene>
    <name evidence="2" type="ORF">TrRE_jg8997</name>
</gene>
<accession>A0A9W6ZRL6</accession>
<dbReference type="InterPro" id="IPR016187">
    <property type="entry name" value="CTDL_fold"/>
</dbReference>
<dbReference type="AlphaFoldDB" id="A0A9W6ZRL6"/>
<evidence type="ECO:0000313" key="2">
    <source>
        <dbReference type="EMBL" id="GMH55868.1"/>
    </source>
</evidence>
<feature type="transmembrane region" description="Helical" evidence="1">
    <location>
        <begin position="196"/>
        <end position="218"/>
    </location>
</feature>
<dbReference type="InterPro" id="IPR016186">
    <property type="entry name" value="C-type_lectin-like/link_sf"/>
</dbReference>
<feature type="transmembrane region" description="Helical" evidence="1">
    <location>
        <begin position="230"/>
        <end position="247"/>
    </location>
</feature>
<keyword evidence="3" id="KW-1185">Reference proteome</keyword>
<comment type="caution">
    <text evidence="2">The sequence shown here is derived from an EMBL/GenBank/DDBJ whole genome shotgun (WGS) entry which is preliminary data.</text>
</comment>
<dbReference type="SUPFAM" id="SSF56436">
    <property type="entry name" value="C-type lectin-like"/>
    <property type="match status" value="1"/>
</dbReference>
<keyword evidence="1" id="KW-0472">Membrane</keyword>
<organism evidence="2 3">
    <name type="scientific">Triparma retinervis</name>
    <dbReference type="NCBI Taxonomy" id="2557542"/>
    <lineage>
        <taxon>Eukaryota</taxon>
        <taxon>Sar</taxon>
        <taxon>Stramenopiles</taxon>
        <taxon>Ochrophyta</taxon>
        <taxon>Bolidophyceae</taxon>
        <taxon>Parmales</taxon>
        <taxon>Triparmaceae</taxon>
        <taxon>Triparma</taxon>
    </lineage>
</organism>
<sequence length="391" mass="42090">MSCGEGYELVSWGGYLNSTSQESSCYGVFTFENRGFPEGLTSFEACNADICPQNNGYGARFDSRLEFDAVYRLVAREIDTTSVADGDRESFCAYLGLHKCNKGRSFEWATRYSPASQDEEFVMPDSLWGSGQPDNSGGLDDCGKICPFVSLSDGLVDSDCWSGGHCLCEEVSPSVPIDRGMGEPDCIEYGFGNWDWVVLSFIMSFLFWGAAFFCCHAPWNKMDPDRRNKIRWVLLVILLVAAGIWHGVINPTAGKAQPWVLSVAIIGAFTGSFGGTILGRKCVQFGGDRGGRSAVSRSISDTLDLYRQPSSSASSNPPIMVEAVFAQPEGAEVAYVQPPPSAPPPLFDAPVAAASYVQGVEMVPARFCTSCGNSLSGRGFSFCPSCGATLG</sequence>
<keyword evidence="1" id="KW-1133">Transmembrane helix</keyword>
<protein>
    <submittedName>
        <fullName evidence="2">Uncharacterized protein</fullName>
    </submittedName>
</protein>
<dbReference type="Gene3D" id="3.10.100.10">
    <property type="entry name" value="Mannose-Binding Protein A, subunit A"/>
    <property type="match status" value="1"/>
</dbReference>
<proteinExistence type="predicted"/>
<dbReference type="CDD" id="cd00037">
    <property type="entry name" value="CLECT"/>
    <property type="match status" value="1"/>
</dbReference>
<name>A0A9W6ZRL6_9STRA</name>